<dbReference type="InterPro" id="IPR012902">
    <property type="entry name" value="N_methyl_site"/>
</dbReference>
<dbReference type="PANTHER" id="PTHR30093">
    <property type="entry name" value="GENERAL SECRETION PATHWAY PROTEIN G"/>
    <property type="match status" value="1"/>
</dbReference>
<evidence type="ECO:0000313" key="5">
    <source>
        <dbReference type="Proteomes" id="UP001139103"/>
    </source>
</evidence>
<dbReference type="EMBL" id="JAJKFT010000004">
    <property type="protein sequence ID" value="MCC9627918.1"/>
    <property type="molecule type" value="Genomic_DNA"/>
</dbReference>
<dbReference type="SUPFAM" id="SSF54523">
    <property type="entry name" value="Pili subunits"/>
    <property type="match status" value="1"/>
</dbReference>
<keyword evidence="3" id="KW-0812">Transmembrane</keyword>
<keyword evidence="3" id="KW-1133">Transmembrane helix</keyword>
<keyword evidence="5" id="KW-1185">Reference proteome</keyword>
<dbReference type="InterPro" id="IPR045584">
    <property type="entry name" value="Pilin-like"/>
</dbReference>
<gene>
    <name evidence="4" type="ORF">LOC68_05885</name>
</gene>
<reference evidence="4" key="1">
    <citation type="submission" date="2021-11" db="EMBL/GenBank/DDBJ databases">
        <title>Genome sequence.</title>
        <authorList>
            <person name="Sun Q."/>
        </authorList>
    </citation>
    <scope>NUCLEOTIDE SEQUENCE</scope>
    <source>
        <strain evidence="4">JC732</strain>
    </source>
</reference>
<dbReference type="GO" id="GO:0015628">
    <property type="term" value="P:protein secretion by the type II secretion system"/>
    <property type="evidence" value="ECO:0007669"/>
    <property type="project" value="InterPro"/>
</dbReference>
<evidence type="ECO:0000256" key="1">
    <source>
        <dbReference type="ARBA" id="ARBA00022481"/>
    </source>
</evidence>
<keyword evidence="1" id="KW-0488">Methylation</keyword>
<accession>A0A9X1MIW8</accession>
<name>A0A9X1MIW8_9BACT</name>
<keyword evidence="3" id="KW-0472">Membrane</keyword>
<dbReference type="InterPro" id="IPR000983">
    <property type="entry name" value="Bac_GSPG_pilin"/>
</dbReference>
<evidence type="ECO:0000313" key="4">
    <source>
        <dbReference type="EMBL" id="MCC9627918.1"/>
    </source>
</evidence>
<dbReference type="PROSITE" id="PS00409">
    <property type="entry name" value="PROKAR_NTER_METHYL"/>
    <property type="match status" value="1"/>
</dbReference>
<comment type="caution">
    <text evidence="4">The sequence shown here is derived from an EMBL/GenBank/DDBJ whole genome shotgun (WGS) entry which is preliminary data.</text>
</comment>
<dbReference type="PRINTS" id="PR00813">
    <property type="entry name" value="BCTERIALGSPG"/>
</dbReference>
<dbReference type="GO" id="GO:0015627">
    <property type="term" value="C:type II protein secretion system complex"/>
    <property type="evidence" value="ECO:0007669"/>
    <property type="project" value="InterPro"/>
</dbReference>
<evidence type="ECO:0000256" key="3">
    <source>
        <dbReference type="SAM" id="Phobius"/>
    </source>
</evidence>
<dbReference type="Proteomes" id="UP001139103">
    <property type="component" value="Unassembled WGS sequence"/>
</dbReference>
<proteinExistence type="predicted"/>
<sequence length="327" mass="34843">MNTRAFAKPRGFTLVELLVVITIIGILAGLALVAIPGAVSRVKEGGITAEIAQMDSALKLFKNDYGAFPPDGNAPFLQAKGTTRPPEFNSFLNRLFPRRNRAGDLPLTQKQVQNMLDAGMINPDVVDATNSSTYPVLDNLGSTEAFVLFLMGMSSDAEYPLTGGGDRKRYFEFARERLVDAEGDGWYSYLPASSDAPYVYFCASRYGAIDAVGNPAADAFARSAGTGSGTGEARPYVELVGSGSTGRIQFVNKDSFQLICAGIDGNYGTFTSTPGTATAMATTTKLYPSGLGMSSGTHAGSIEPYTTEDRDNITNFAQGPLRNKEPE</sequence>
<feature type="transmembrane region" description="Helical" evidence="3">
    <location>
        <begin position="12"/>
        <end position="35"/>
    </location>
</feature>
<protein>
    <submittedName>
        <fullName evidence="4">Type II secretion system GspH family protein</fullName>
    </submittedName>
</protein>
<dbReference type="RefSeq" id="WP_230216716.1">
    <property type="nucleotide sequence ID" value="NZ_JAJKFT010000004.1"/>
</dbReference>
<dbReference type="NCBIfam" id="TIGR02532">
    <property type="entry name" value="IV_pilin_GFxxxE"/>
    <property type="match status" value="1"/>
</dbReference>
<organism evidence="4 5">
    <name type="scientific">Blastopirellula sediminis</name>
    <dbReference type="NCBI Taxonomy" id="2894196"/>
    <lineage>
        <taxon>Bacteria</taxon>
        <taxon>Pseudomonadati</taxon>
        <taxon>Planctomycetota</taxon>
        <taxon>Planctomycetia</taxon>
        <taxon>Pirellulales</taxon>
        <taxon>Pirellulaceae</taxon>
        <taxon>Blastopirellula</taxon>
    </lineage>
</organism>
<feature type="region of interest" description="Disordered" evidence="2">
    <location>
        <begin position="298"/>
        <end position="327"/>
    </location>
</feature>
<dbReference type="Gene3D" id="3.30.700.10">
    <property type="entry name" value="Glycoprotein, Type 4 Pilin"/>
    <property type="match status" value="1"/>
</dbReference>
<dbReference type="Pfam" id="PF07963">
    <property type="entry name" value="N_methyl"/>
    <property type="match status" value="1"/>
</dbReference>
<dbReference type="AlphaFoldDB" id="A0A9X1MIW8"/>
<evidence type="ECO:0000256" key="2">
    <source>
        <dbReference type="SAM" id="MobiDB-lite"/>
    </source>
</evidence>